<evidence type="ECO:0000313" key="7">
    <source>
        <dbReference type="EMBL" id="SDG72815.1"/>
    </source>
</evidence>
<feature type="region of interest" description="Disordered" evidence="4">
    <location>
        <begin position="1"/>
        <end position="40"/>
    </location>
</feature>
<keyword evidence="1" id="KW-0805">Transcription regulation</keyword>
<organism evidence="7 8">
    <name type="scientific">Roseospirillum parvum</name>
    <dbReference type="NCBI Taxonomy" id="83401"/>
    <lineage>
        <taxon>Bacteria</taxon>
        <taxon>Pseudomonadati</taxon>
        <taxon>Pseudomonadota</taxon>
        <taxon>Alphaproteobacteria</taxon>
        <taxon>Rhodospirillales</taxon>
        <taxon>Rhodospirillaceae</taxon>
        <taxon>Roseospirillum</taxon>
    </lineage>
</organism>
<dbReference type="GO" id="GO:1901135">
    <property type="term" value="P:carbohydrate derivative metabolic process"/>
    <property type="evidence" value="ECO:0007669"/>
    <property type="project" value="InterPro"/>
</dbReference>
<dbReference type="Proteomes" id="UP000217076">
    <property type="component" value="Unassembled WGS sequence"/>
</dbReference>
<dbReference type="InterPro" id="IPR000281">
    <property type="entry name" value="HTH_RpiR"/>
</dbReference>
<dbReference type="Gene3D" id="1.10.10.10">
    <property type="entry name" value="Winged helix-like DNA-binding domain superfamily/Winged helix DNA-binding domain"/>
    <property type="match status" value="1"/>
</dbReference>
<keyword evidence="8" id="KW-1185">Reference proteome</keyword>
<gene>
    <name evidence="7" type="ORF">SAMN05421742_102246</name>
</gene>
<dbReference type="InterPro" id="IPR035472">
    <property type="entry name" value="RpiR-like_SIS"/>
</dbReference>
<dbReference type="PROSITE" id="PS51071">
    <property type="entry name" value="HTH_RPIR"/>
    <property type="match status" value="1"/>
</dbReference>
<dbReference type="SUPFAM" id="SSF46689">
    <property type="entry name" value="Homeodomain-like"/>
    <property type="match status" value="1"/>
</dbReference>
<dbReference type="EMBL" id="FNCV01000002">
    <property type="protein sequence ID" value="SDG72815.1"/>
    <property type="molecule type" value="Genomic_DNA"/>
</dbReference>
<dbReference type="Pfam" id="PF01418">
    <property type="entry name" value="HTH_6"/>
    <property type="match status" value="1"/>
</dbReference>
<dbReference type="AlphaFoldDB" id="A0A1G7WLC9"/>
<dbReference type="InterPro" id="IPR001347">
    <property type="entry name" value="SIS_dom"/>
</dbReference>
<dbReference type="GO" id="GO:0003700">
    <property type="term" value="F:DNA-binding transcription factor activity"/>
    <property type="evidence" value="ECO:0007669"/>
    <property type="project" value="InterPro"/>
</dbReference>
<dbReference type="PANTHER" id="PTHR30514">
    <property type="entry name" value="GLUCOKINASE"/>
    <property type="match status" value="1"/>
</dbReference>
<evidence type="ECO:0000256" key="3">
    <source>
        <dbReference type="ARBA" id="ARBA00023163"/>
    </source>
</evidence>
<accession>A0A1G7WLC9</accession>
<evidence type="ECO:0000256" key="2">
    <source>
        <dbReference type="ARBA" id="ARBA00023125"/>
    </source>
</evidence>
<dbReference type="Pfam" id="PF01380">
    <property type="entry name" value="SIS"/>
    <property type="match status" value="1"/>
</dbReference>
<protein>
    <submittedName>
        <fullName evidence="7">DNA-binding transcriptional regulator, MurR/RpiR family, contains HTH and SIS domains</fullName>
    </submittedName>
</protein>
<keyword evidence="3" id="KW-0804">Transcription</keyword>
<evidence type="ECO:0000313" key="8">
    <source>
        <dbReference type="Proteomes" id="UP000217076"/>
    </source>
</evidence>
<dbReference type="PROSITE" id="PS51464">
    <property type="entry name" value="SIS"/>
    <property type="match status" value="1"/>
</dbReference>
<evidence type="ECO:0000259" key="6">
    <source>
        <dbReference type="PROSITE" id="PS51464"/>
    </source>
</evidence>
<dbReference type="PANTHER" id="PTHR30514:SF18">
    <property type="entry name" value="RPIR-FAMILY TRANSCRIPTIONAL REGULATOR"/>
    <property type="match status" value="1"/>
</dbReference>
<dbReference type="InterPro" id="IPR036388">
    <property type="entry name" value="WH-like_DNA-bd_sf"/>
</dbReference>
<dbReference type="OrthoDB" id="9814676at2"/>
<dbReference type="GO" id="GO:0003677">
    <property type="term" value="F:DNA binding"/>
    <property type="evidence" value="ECO:0007669"/>
    <property type="project" value="UniProtKB-KW"/>
</dbReference>
<evidence type="ECO:0000256" key="4">
    <source>
        <dbReference type="SAM" id="MobiDB-lite"/>
    </source>
</evidence>
<name>A0A1G7WLC9_9PROT</name>
<dbReference type="InterPro" id="IPR009057">
    <property type="entry name" value="Homeodomain-like_sf"/>
</dbReference>
<proteinExistence type="predicted"/>
<reference evidence="8" key="1">
    <citation type="submission" date="2016-10" db="EMBL/GenBank/DDBJ databases">
        <authorList>
            <person name="Varghese N."/>
            <person name="Submissions S."/>
        </authorList>
    </citation>
    <scope>NUCLEOTIDE SEQUENCE [LARGE SCALE GENOMIC DNA]</scope>
    <source>
        <strain evidence="8">930I</strain>
    </source>
</reference>
<dbReference type="SUPFAM" id="SSF53697">
    <property type="entry name" value="SIS domain"/>
    <property type="match status" value="1"/>
</dbReference>
<dbReference type="InterPro" id="IPR047640">
    <property type="entry name" value="RpiR-like"/>
</dbReference>
<evidence type="ECO:0000259" key="5">
    <source>
        <dbReference type="PROSITE" id="PS51071"/>
    </source>
</evidence>
<feature type="domain" description="SIS" evidence="6">
    <location>
        <begin position="175"/>
        <end position="312"/>
    </location>
</feature>
<dbReference type="STRING" id="83401.SAMN05421742_102246"/>
<dbReference type="GO" id="GO:0097367">
    <property type="term" value="F:carbohydrate derivative binding"/>
    <property type="evidence" value="ECO:0007669"/>
    <property type="project" value="InterPro"/>
</dbReference>
<sequence length="349" mass="37192">MPAKPPLGGLSMIADPQTSALPEATATPEASELAPNLTSELAPAEDAASALGERLRQRRDELSPQLRKAAHYLLAHPEEVALTSMRGLAAQAGVKASTMVRLARALGYDGFEALREPYRQWLRGNDGPAVARARTLQARARPDHGEGLIADMIDTDCRVLGEALGPDGRAALEQAAITLGQARRVYILGLRSCNALARLFHYAYGLACHNGVMVDGAGGSLFDTLRDLGPDDALLVISFKPYSREAVIAAEYAAERRARVVALTDSAVSPLAASATALLTVETSSPSYFQSLVPALALVQMLLALLVARGGEAALANLRHSQEQLDRFDAYWRRPRRGLRGAAGEPPST</sequence>
<dbReference type="Gene3D" id="3.40.50.10490">
    <property type="entry name" value="Glucose-6-phosphate isomerase like protein, domain 1"/>
    <property type="match status" value="1"/>
</dbReference>
<keyword evidence="2 7" id="KW-0238">DNA-binding</keyword>
<dbReference type="CDD" id="cd05013">
    <property type="entry name" value="SIS_RpiR"/>
    <property type="match status" value="1"/>
</dbReference>
<evidence type="ECO:0000256" key="1">
    <source>
        <dbReference type="ARBA" id="ARBA00023015"/>
    </source>
</evidence>
<feature type="domain" description="HTH rpiR-type" evidence="5">
    <location>
        <begin position="49"/>
        <end position="125"/>
    </location>
</feature>
<dbReference type="InterPro" id="IPR046348">
    <property type="entry name" value="SIS_dom_sf"/>
</dbReference>